<dbReference type="Proteomes" id="UP001142153">
    <property type="component" value="Unassembled WGS sequence"/>
</dbReference>
<proteinExistence type="predicted"/>
<name>A0ABT4Q0Y1_9MYCO</name>
<evidence type="ECO:0000313" key="3">
    <source>
        <dbReference type="EMBL" id="MCZ8382511.1"/>
    </source>
</evidence>
<accession>A0ABT4Q0Y1</accession>
<evidence type="ECO:0008006" key="5">
    <source>
        <dbReference type="Google" id="ProtNLM"/>
    </source>
</evidence>
<gene>
    <name evidence="3" type="ORF">O6P37_26940</name>
</gene>
<dbReference type="Pfam" id="PF24088">
    <property type="entry name" value="DUF7373"/>
    <property type="match status" value="1"/>
</dbReference>
<feature type="domain" description="DUF7373" evidence="1">
    <location>
        <begin position="48"/>
        <end position="242"/>
    </location>
</feature>
<evidence type="ECO:0000313" key="4">
    <source>
        <dbReference type="Proteomes" id="UP001142153"/>
    </source>
</evidence>
<dbReference type="Pfam" id="PF24092">
    <property type="entry name" value="DUF7373_C"/>
    <property type="match status" value="1"/>
</dbReference>
<evidence type="ECO:0000259" key="1">
    <source>
        <dbReference type="Pfam" id="PF24088"/>
    </source>
</evidence>
<dbReference type="InterPro" id="IPR056463">
    <property type="entry name" value="DUF7373_C"/>
</dbReference>
<dbReference type="EMBL" id="JAPZPY010000018">
    <property type="protein sequence ID" value="MCZ8382511.1"/>
    <property type="molecule type" value="Genomic_DNA"/>
</dbReference>
<reference evidence="3" key="1">
    <citation type="submission" date="2022-12" db="EMBL/GenBank/DDBJ databases">
        <authorList>
            <person name="Deng Y."/>
            <person name="Zhang Y.-Q."/>
        </authorList>
    </citation>
    <scope>NUCLEOTIDE SEQUENCE</scope>
    <source>
        <strain evidence="3">CPCC 205372</strain>
    </source>
</reference>
<feature type="domain" description="DUF7373" evidence="2">
    <location>
        <begin position="263"/>
        <end position="393"/>
    </location>
</feature>
<dbReference type="InterPro" id="IPR055797">
    <property type="entry name" value="DUF7373"/>
</dbReference>
<sequence length="394" mass="40451">MLPVLAMLTGCSATVTGEAGRDPDAPAWVTLDAGNYSTAPRPPLGAAGSNGAIIEAHRMADAVVGPWEVDPTLQNRGTASTSVWRSTEAMGTSLPQNISTIAATRGFLTGFSTDRSSNAAPGSLTALQIAVMRFPSAEAATAAAAEMARAPQGPPGATDPPPLLPVVGHAESLAVPSTAGDGSATVAAYTPRGMFVLYTFARAQDGNADTVTRLTTTALSLQKPRLDAFEPTPADRFAALPVDPDGVQVKTIPPAPGTLMVTHGWWPARGVLHFSVDPLSSSALFADAGVVGVANGLVTVTQTRDAAGSSILMKGFADAAARRPEPRSVETDPVPGLATSKCFDGGEAASGAPKIGAPRFVCRFNVDRYVAEVASQQLPDAHQRAAAQYLLLTT</sequence>
<organism evidence="3 4">
    <name type="scientific">Mycobacterium hippophais</name>
    <dbReference type="NCBI Taxonomy" id="3016340"/>
    <lineage>
        <taxon>Bacteria</taxon>
        <taxon>Bacillati</taxon>
        <taxon>Actinomycetota</taxon>
        <taxon>Actinomycetes</taxon>
        <taxon>Mycobacteriales</taxon>
        <taxon>Mycobacteriaceae</taxon>
        <taxon>Mycobacterium</taxon>
    </lineage>
</organism>
<evidence type="ECO:0000259" key="2">
    <source>
        <dbReference type="Pfam" id="PF24092"/>
    </source>
</evidence>
<keyword evidence="4" id="KW-1185">Reference proteome</keyword>
<comment type="caution">
    <text evidence="3">The sequence shown here is derived from an EMBL/GenBank/DDBJ whole genome shotgun (WGS) entry which is preliminary data.</text>
</comment>
<protein>
    <recommendedName>
        <fullName evidence="5">Lipoprotein</fullName>
    </recommendedName>
</protein>